<accession>A0A8S1MEX6</accession>
<keyword evidence="6 7" id="KW-0503">Monooxygenase</keyword>
<reference evidence="8" key="1">
    <citation type="submission" date="2021-01" db="EMBL/GenBank/DDBJ databases">
        <authorList>
            <consortium name="Genoscope - CEA"/>
            <person name="William W."/>
        </authorList>
    </citation>
    <scope>NUCLEOTIDE SEQUENCE</scope>
</reference>
<keyword evidence="2 7" id="KW-0349">Heme</keyword>
<dbReference type="InterPro" id="IPR001128">
    <property type="entry name" value="Cyt_P450"/>
</dbReference>
<keyword evidence="4 7" id="KW-0560">Oxidoreductase</keyword>
<dbReference type="EMBL" id="CAJJDM010000051">
    <property type="protein sequence ID" value="CAD8073874.1"/>
    <property type="molecule type" value="Genomic_DNA"/>
</dbReference>
<proteinExistence type="inferred from homology"/>
<evidence type="ECO:0000256" key="5">
    <source>
        <dbReference type="ARBA" id="ARBA00023004"/>
    </source>
</evidence>
<dbReference type="PANTHER" id="PTHR24291:SF50">
    <property type="entry name" value="BIFUNCTIONAL ALBAFLAVENONE MONOOXYGENASE_TERPENE SYNTHASE"/>
    <property type="match status" value="1"/>
</dbReference>
<dbReference type="InterPro" id="IPR017972">
    <property type="entry name" value="Cyt_P450_CS"/>
</dbReference>
<gene>
    <name evidence="8" type="ORF">PPRIM_AZ9-3.1.T0510286</name>
</gene>
<evidence type="ECO:0000256" key="7">
    <source>
        <dbReference type="RuleBase" id="RU000461"/>
    </source>
</evidence>
<dbReference type="PANTHER" id="PTHR24291">
    <property type="entry name" value="CYTOCHROME P450 FAMILY 4"/>
    <property type="match status" value="1"/>
</dbReference>
<protein>
    <recommendedName>
        <fullName evidence="10">Cytochrome P450</fullName>
    </recommendedName>
</protein>
<sequence length="510" mass="60504">MLIHLLLGTFLFFIYVFVIKPLCSMFRLKMQFGQDCKISYHFLGGEIWKRLNDMKITHDIFKFEKEQYKRQPYKLFVSNFLWKIRIQVTDPEYYKVMLHNHQYYEKVNVINDNNLMKKGLIFEMNGHWKAQRTLLAEQFEFQKLKNRLPMINQVSLEMISDFQRQNNLLEMLELITGQIVIKSFFGDSAKKITIFEKDIQVAIAELLNDMGEIRFKSKYVYVKRLILGTKACNFFPTENEKKIQQRIELVKFEITKLIRNRLIEIQTSTQQSSSNSKSNLFIDVLLQDYIKNQHSKSESQGIDEILQQFITLLFAGTDTTAILCYHCLYFFAQYPEAQQEIREEVLSVCTEEYILDDRMKQLNKLSAFINEVLRLRNPAAKLVVRNSIQTHQVKDLKIQKNWNVIINPLLQSVSEKHFVNPEDFDYKRWLTPEPILNNDNFIYIPFSAGPRNCIGQHMALMETKIILSQILKQFIIQANEHVIPKWTLRFVYQLQPSNCVRLIKIQEKND</sequence>
<comment type="similarity">
    <text evidence="1 7">Belongs to the cytochrome P450 family.</text>
</comment>
<evidence type="ECO:0000256" key="1">
    <source>
        <dbReference type="ARBA" id="ARBA00010617"/>
    </source>
</evidence>
<evidence type="ECO:0000313" key="8">
    <source>
        <dbReference type="EMBL" id="CAD8073874.1"/>
    </source>
</evidence>
<dbReference type="FunFam" id="1.10.630.10:FF:000091">
    <property type="entry name" value="Uncharacterized protein"/>
    <property type="match status" value="1"/>
</dbReference>
<dbReference type="OMA" id="ASTHPMP"/>
<dbReference type="PROSITE" id="PS00086">
    <property type="entry name" value="CYTOCHROME_P450"/>
    <property type="match status" value="1"/>
</dbReference>
<evidence type="ECO:0000256" key="6">
    <source>
        <dbReference type="ARBA" id="ARBA00023033"/>
    </source>
</evidence>
<dbReference type="AlphaFoldDB" id="A0A8S1MEX6"/>
<dbReference type="Proteomes" id="UP000688137">
    <property type="component" value="Unassembled WGS sequence"/>
</dbReference>
<keyword evidence="5 7" id="KW-0408">Iron</keyword>
<evidence type="ECO:0000256" key="4">
    <source>
        <dbReference type="ARBA" id="ARBA00023002"/>
    </source>
</evidence>
<dbReference type="CDD" id="cd20621">
    <property type="entry name" value="CYP5011A1-like"/>
    <property type="match status" value="1"/>
</dbReference>
<keyword evidence="9" id="KW-1185">Reference proteome</keyword>
<evidence type="ECO:0008006" key="10">
    <source>
        <dbReference type="Google" id="ProtNLM"/>
    </source>
</evidence>
<comment type="caution">
    <text evidence="8">The sequence shown here is derived from an EMBL/GenBank/DDBJ whole genome shotgun (WGS) entry which is preliminary data.</text>
</comment>
<dbReference type="Pfam" id="PF00067">
    <property type="entry name" value="p450"/>
    <property type="match status" value="1"/>
</dbReference>
<dbReference type="GO" id="GO:0020037">
    <property type="term" value="F:heme binding"/>
    <property type="evidence" value="ECO:0007669"/>
    <property type="project" value="InterPro"/>
</dbReference>
<dbReference type="InterPro" id="IPR050196">
    <property type="entry name" value="Cytochrome_P450_Monoox"/>
</dbReference>
<evidence type="ECO:0000256" key="3">
    <source>
        <dbReference type="ARBA" id="ARBA00022723"/>
    </source>
</evidence>
<evidence type="ECO:0000256" key="2">
    <source>
        <dbReference type="ARBA" id="ARBA00022617"/>
    </source>
</evidence>
<keyword evidence="3 7" id="KW-0479">Metal-binding</keyword>
<dbReference type="GO" id="GO:0004497">
    <property type="term" value="F:monooxygenase activity"/>
    <property type="evidence" value="ECO:0007669"/>
    <property type="project" value="UniProtKB-KW"/>
</dbReference>
<dbReference type="GO" id="GO:0005506">
    <property type="term" value="F:iron ion binding"/>
    <property type="evidence" value="ECO:0007669"/>
    <property type="project" value="InterPro"/>
</dbReference>
<organism evidence="8 9">
    <name type="scientific">Paramecium primaurelia</name>
    <dbReference type="NCBI Taxonomy" id="5886"/>
    <lineage>
        <taxon>Eukaryota</taxon>
        <taxon>Sar</taxon>
        <taxon>Alveolata</taxon>
        <taxon>Ciliophora</taxon>
        <taxon>Intramacronucleata</taxon>
        <taxon>Oligohymenophorea</taxon>
        <taxon>Peniculida</taxon>
        <taxon>Parameciidae</taxon>
        <taxon>Paramecium</taxon>
    </lineage>
</organism>
<name>A0A8S1MEX6_PARPR</name>
<dbReference type="GO" id="GO:0016705">
    <property type="term" value="F:oxidoreductase activity, acting on paired donors, with incorporation or reduction of molecular oxygen"/>
    <property type="evidence" value="ECO:0007669"/>
    <property type="project" value="InterPro"/>
</dbReference>
<evidence type="ECO:0000313" key="9">
    <source>
        <dbReference type="Proteomes" id="UP000688137"/>
    </source>
</evidence>